<dbReference type="OrthoDB" id="282803at2"/>
<sequence>MSDDDKNSLKQVFTFMTVPFVLGVPPVIGWLIGSFLDRKMGTDPYFMFIFIALGFASGFLEFYKMVKRFGNGE</sequence>
<name>A0A090DXD5_9BACT</name>
<feature type="transmembrane region" description="Helical" evidence="1">
    <location>
        <begin position="45"/>
        <end position="63"/>
    </location>
</feature>
<accession>A0A090DXD5</accession>
<evidence type="ECO:0000256" key="1">
    <source>
        <dbReference type="SAM" id="Phobius"/>
    </source>
</evidence>
<reference evidence="2" key="1">
    <citation type="submission" date="2013-12" db="EMBL/GenBank/DDBJ databases">
        <authorList>
            <person name="Linke B."/>
        </authorList>
    </citation>
    <scope>NUCLEOTIDE SEQUENCE [LARGE SCALE GENOMIC DNA]</scope>
    <source>
        <strain evidence="2">CRIB-18</strain>
    </source>
</reference>
<dbReference type="Pfam" id="PF09527">
    <property type="entry name" value="ATPase_gene1"/>
    <property type="match status" value="1"/>
</dbReference>
<keyword evidence="3" id="KW-1185">Reference proteome</keyword>
<keyword evidence="1" id="KW-1133">Transmembrane helix</keyword>
<organism evidence="2 3">
    <name type="scientific">Candidatus Criblamydia sequanensis CRIB-18</name>
    <dbReference type="NCBI Taxonomy" id="1437425"/>
    <lineage>
        <taxon>Bacteria</taxon>
        <taxon>Pseudomonadati</taxon>
        <taxon>Chlamydiota</taxon>
        <taxon>Chlamydiia</taxon>
        <taxon>Parachlamydiales</taxon>
        <taxon>Candidatus Criblamydiaceae</taxon>
        <taxon>Candidatus Criblamydia</taxon>
    </lineage>
</organism>
<protein>
    <submittedName>
        <fullName evidence="2">Conserved putative membrane protein</fullName>
    </submittedName>
</protein>
<dbReference type="InterPro" id="IPR032820">
    <property type="entry name" value="ATPase_put"/>
</dbReference>
<keyword evidence="1" id="KW-0472">Membrane</keyword>
<dbReference type="eggNOG" id="ENOG5033IAK">
    <property type="taxonomic scope" value="Bacteria"/>
</dbReference>
<dbReference type="Proteomes" id="UP000031552">
    <property type="component" value="Unassembled WGS sequence"/>
</dbReference>
<dbReference type="AlphaFoldDB" id="A0A090DXD5"/>
<evidence type="ECO:0000313" key="2">
    <source>
        <dbReference type="EMBL" id="CDR33479.1"/>
    </source>
</evidence>
<dbReference type="STRING" id="1437425.CSEC_0646"/>
<reference evidence="2" key="2">
    <citation type="submission" date="2014-09" db="EMBL/GenBank/DDBJ databases">
        <title>Criblamydia sequanensis harbors a mega-plasmid encoding arsenite resistance.</title>
        <authorList>
            <person name="Bertelli C."/>
            <person name="Goesmann A."/>
            <person name="Greub G."/>
        </authorList>
    </citation>
    <scope>NUCLEOTIDE SEQUENCE [LARGE SCALE GENOMIC DNA]</scope>
    <source>
        <strain evidence="2">CRIB-18</strain>
    </source>
</reference>
<dbReference type="RefSeq" id="WP_041016963.1">
    <property type="nucleotide sequence ID" value="NZ_CCEJ010000003.1"/>
</dbReference>
<gene>
    <name evidence="2" type="ORF">CSEC_0646</name>
</gene>
<keyword evidence="1" id="KW-0812">Transmembrane</keyword>
<feature type="transmembrane region" description="Helical" evidence="1">
    <location>
        <begin position="12"/>
        <end position="33"/>
    </location>
</feature>
<proteinExistence type="predicted"/>
<evidence type="ECO:0000313" key="3">
    <source>
        <dbReference type="Proteomes" id="UP000031552"/>
    </source>
</evidence>
<comment type="caution">
    <text evidence="2">The sequence shown here is derived from an EMBL/GenBank/DDBJ whole genome shotgun (WGS) entry which is preliminary data.</text>
</comment>
<dbReference type="EMBL" id="CCEJ010000003">
    <property type="protein sequence ID" value="CDR33479.1"/>
    <property type="molecule type" value="Genomic_DNA"/>
</dbReference>